<evidence type="ECO:0000256" key="2">
    <source>
        <dbReference type="SAM" id="Coils"/>
    </source>
</evidence>
<keyword evidence="1 2" id="KW-0175">Coiled coil</keyword>
<dbReference type="Pfam" id="PF13863">
    <property type="entry name" value="DUF4200"/>
    <property type="match status" value="1"/>
</dbReference>
<dbReference type="Ensembl" id="ENSSFAT00005040807.1">
    <property type="protein sequence ID" value="ENSSFAP00005039350.1"/>
    <property type="gene ID" value="ENSSFAG00005019698.1"/>
</dbReference>
<organism evidence="4 5">
    <name type="scientific">Salarias fasciatus</name>
    <name type="common">Jewelled blenny</name>
    <name type="synonym">Blennius fasciatus</name>
    <dbReference type="NCBI Taxonomy" id="181472"/>
    <lineage>
        <taxon>Eukaryota</taxon>
        <taxon>Metazoa</taxon>
        <taxon>Chordata</taxon>
        <taxon>Craniata</taxon>
        <taxon>Vertebrata</taxon>
        <taxon>Euteleostomi</taxon>
        <taxon>Actinopterygii</taxon>
        <taxon>Neopterygii</taxon>
        <taxon>Teleostei</taxon>
        <taxon>Neoteleostei</taxon>
        <taxon>Acanthomorphata</taxon>
        <taxon>Ovalentaria</taxon>
        <taxon>Blenniimorphae</taxon>
        <taxon>Blenniiformes</taxon>
        <taxon>Blennioidei</taxon>
        <taxon>Blenniidae</taxon>
        <taxon>Salariinae</taxon>
        <taxon>Salarias</taxon>
    </lineage>
</organism>
<evidence type="ECO:0000313" key="5">
    <source>
        <dbReference type="Proteomes" id="UP000472267"/>
    </source>
</evidence>
<proteinExistence type="predicted"/>
<accession>A0A672IEI4</accession>
<feature type="coiled-coil region" evidence="2">
    <location>
        <begin position="67"/>
        <end position="119"/>
    </location>
</feature>
<reference evidence="4" key="3">
    <citation type="submission" date="2025-09" db="UniProtKB">
        <authorList>
            <consortium name="Ensembl"/>
        </authorList>
    </citation>
    <scope>IDENTIFICATION</scope>
</reference>
<dbReference type="OMA" id="MFFEHEN"/>
<dbReference type="AlphaFoldDB" id="A0A672IEI4"/>
<sequence length="184" mass="21951">AQKAEREREEVLQREVEMKRLQKEYSEMMEKKQEMLRQVQRYSIYKDFMDDHVDRLLHVKQQLWEKASETQEKVDQQRKAAAVLEDQRNSFILQKKNELSQLQRQLEKTCSEALKWEKKWNHIKETAAKKTLTLGQIKMATLNLYEMMGAVIGEEGVDMNHTERQLDQVCFCQSKGRQSLQKVC</sequence>
<dbReference type="InParanoid" id="A0A672IEI4"/>
<feature type="domain" description="DUF4200" evidence="3">
    <location>
        <begin position="2"/>
        <end position="54"/>
    </location>
</feature>
<reference evidence="4" key="2">
    <citation type="submission" date="2025-08" db="UniProtKB">
        <authorList>
            <consortium name="Ensembl"/>
        </authorList>
    </citation>
    <scope>IDENTIFICATION</scope>
</reference>
<dbReference type="InterPro" id="IPR025252">
    <property type="entry name" value="DUF4200"/>
</dbReference>
<dbReference type="GO" id="GO:0005856">
    <property type="term" value="C:cytoskeleton"/>
    <property type="evidence" value="ECO:0007669"/>
    <property type="project" value="UniProtKB-ARBA"/>
</dbReference>
<evidence type="ECO:0000259" key="3">
    <source>
        <dbReference type="Pfam" id="PF13863"/>
    </source>
</evidence>
<dbReference type="Proteomes" id="UP000472267">
    <property type="component" value="Chromosome 12"/>
</dbReference>
<reference evidence="4" key="1">
    <citation type="submission" date="2019-06" db="EMBL/GenBank/DDBJ databases">
        <authorList>
            <consortium name="Wellcome Sanger Institute Data Sharing"/>
        </authorList>
    </citation>
    <scope>NUCLEOTIDE SEQUENCE [LARGE SCALE GENOMIC DNA]</scope>
</reference>
<evidence type="ECO:0000313" key="4">
    <source>
        <dbReference type="Ensembl" id="ENSSFAP00005039350.1"/>
    </source>
</evidence>
<dbReference type="PANTHER" id="PTHR21683">
    <property type="entry name" value="COILED-COIL DOMAIN-CONTAINING PROTEIN 42 LIKE-2-LIKE-RELATED"/>
    <property type="match status" value="1"/>
</dbReference>
<evidence type="ECO:0000256" key="1">
    <source>
        <dbReference type="ARBA" id="ARBA00023054"/>
    </source>
</evidence>
<dbReference type="PANTHER" id="PTHR21683:SF2">
    <property type="entry name" value="COILED-COIL DOMAIN-CONTAINING PROTEIN 42 LIKE-2-LIKE"/>
    <property type="match status" value="1"/>
</dbReference>
<name>A0A672IEI4_SALFA</name>
<feature type="coiled-coil region" evidence="2">
    <location>
        <begin position="1"/>
        <end position="38"/>
    </location>
</feature>
<keyword evidence="5" id="KW-1185">Reference proteome</keyword>
<dbReference type="InterPro" id="IPR051147">
    <property type="entry name" value="CFAP_domain-containing"/>
</dbReference>
<protein>
    <recommendedName>
        <fullName evidence="3">DUF4200 domain-containing protein</fullName>
    </recommendedName>
</protein>